<dbReference type="RefSeq" id="WP_098063446.1">
    <property type="nucleotide sequence ID" value="NZ_PDEP01000022.1"/>
</dbReference>
<feature type="domain" description="Prokaryotic cation-chloride cotransporter first C-terminal subdomain" evidence="11">
    <location>
        <begin position="503"/>
        <end position="631"/>
    </location>
</feature>
<keyword evidence="5 8" id="KW-1133">Transmembrane helix</keyword>
<feature type="region of interest" description="Disordered" evidence="7">
    <location>
        <begin position="1"/>
        <end position="46"/>
    </location>
</feature>
<evidence type="ECO:0000313" key="12">
    <source>
        <dbReference type="EMBL" id="PEN04734.1"/>
    </source>
</evidence>
<dbReference type="PANTHER" id="PTHR11827">
    <property type="entry name" value="SOLUTE CARRIER FAMILY 12, CATION COTRANSPORTERS"/>
    <property type="match status" value="1"/>
</dbReference>
<evidence type="ECO:0000259" key="10">
    <source>
        <dbReference type="Pfam" id="PF21554"/>
    </source>
</evidence>
<dbReference type="FunFam" id="1.20.1740.10:FF:000013">
    <property type="entry name" value="Solute carrier family 12 member"/>
    <property type="match status" value="1"/>
</dbReference>
<evidence type="ECO:0000259" key="11">
    <source>
        <dbReference type="Pfam" id="PF21555"/>
    </source>
</evidence>
<dbReference type="InterPro" id="IPR004841">
    <property type="entry name" value="AA-permease/SLC12A_dom"/>
</dbReference>
<dbReference type="Pfam" id="PF21554">
    <property type="entry name" value="CCC_C_2nd_pro"/>
    <property type="match status" value="1"/>
</dbReference>
<dbReference type="EMBL" id="PDEP01000022">
    <property type="protein sequence ID" value="PEN04734.1"/>
    <property type="molecule type" value="Genomic_DNA"/>
</dbReference>
<feature type="transmembrane region" description="Helical" evidence="8">
    <location>
        <begin position="135"/>
        <end position="153"/>
    </location>
</feature>
<evidence type="ECO:0000256" key="7">
    <source>
        <dbReference type="SAM" id="MobiDB-lite"/>
    </source>
</evidence>
<dbReference type="GO" id="GO:0016020">
    <property type="term" value="C:membrane"/>
    <property type="evidence" value="ECO:0007669"/>
    <property type="project" value="UniProtKB-SubCell"/>
</dbReference>
<feature type="transmembrane region" description="Helical" evidence="8">
    <location>
        <begin position="270"/>
        <end position="289"/>
    </location>
</feature>
<feature type="transmembrane region" description="Helical" evidence="8">
    <location>
        <begin position="103"/>
        <end position="123"/>
    </location>
</feature>
<evidence type="ECO:0000256" key="1">
    <source>
        <dbReference type="ARBA" id="ARBA00004141"/>
    </source>
</evidence>
<feature type="domain" description="Prokaryotic cation-chloride cotransporter second C-terminal subdomain" evidence="10">
    <location>
        <begin position="633"/>
        <end position="765"/>
    </location>
</feature>
<feature type="transmembrane region" description="Helical" evidence="8">
    <location>
        <begin position="77"/>
        <end position="97"/>
    </location>
</feature>
<keyword evidence="6 8" id="KW-0472">Membrane</keyword>
<evidence type="ECO:0000259" key="9">
    <source>
        <dbReference type="Pfam" id="PF00324"/>
    </source>
</evidence>
<accession>A0A2H3NX17</accession>
<dbReference type="OrthoDB" id="3181223at2"/>
<dbReference type="Proteomes" id="UP000221024">
    <property type="component" value="Unassembled WGS sequence"/>
</dbReference>
<dbReference type="AlphaFoldDB" id="A0A2H3NX17"/>
<evidence type="ECO:0000256" key="6">
    <source>
        <dbReference type="ARBA" id="ARBA00023136"/>
    </source>
</evidence>
<proteinExistence type="inferred from homology"/>
<dbReference type="InterPro" id="IPR004842">
    <property type="entry name" value="SLC12A_fam"/>
</dbReference>
<evidence type="ECO:0000313" key="13">
    <source>
        <dbReference type="Proteomes" id="UP000221024"/>
    </source>
</evidence>
<gene>
    <name evidence="12" type="ORF">CRI93_14730</name>
</gene>
<dbReference type="Pfam" id="PF21555">
    <property type="entry name" value="CCC_C_1st_pro"/>
    <property type="match status" value="1"/>
</dbReference>
<feature type="domain" description="Amino acid permease/ SLC12A" evidence="9">
    <location>
        <begin position="65"/>
        <end position="467"/>
    </location>
</feature>
<sequence>MTDSSTASSTSPEPSSSATNSASADVASPSDASDATSGSVAEDASENATPGLGTFAGVYRPTVMTILGLMMYVREGWVVGQAGLLGTLLIIVGMFIITGTSALSLSSITTNIHIGAGGVFSVISKSLGLETGGSIGIPLYLGQALSGALYIYGFTEGWLYLFPEHSPWLVAYSLFVITFGIAVASSKIAFKVQGVVMIIILVSMGSIALGVTQFGGNATLHTPQLWGSFEDVSFWVLFAIFFPGATGIKVGASMSGALESPRKSIPRGTLAAVGTAFVVYVGMAVWYSVVADPETLRAERLIVLERAAVGELVLAGLLASTFTATISTMVAAPRVLQALAEQKITPKHRWLGALTDSGEPRNATIATGALVAGALLLGGLDNVAILITMFFLGIYVMINAVVAIEQSLGLLSFRPTFQIPRAVPIVGVAASTLALFVVNAVFALVALLIIVALYAYLVRRQLTTPWQTVRSGIFVSLANWASKHVARTLDEPNERAWKPDLLVPVTSRPELDGAFRFLRTLAEPKGSLRIIGVQCTEQTAPSSNELNRLEEVTRTFRNEELLATSSLIKAPTFLEGVEMSASVLRGTAFRPNILFGLAHRHDANAIQGFVDIAERHALGTALLYEHPEAALSQERRVNVWVTDQSPEWSLGMRMPNLDLPLLLALQIRHDWNCTLRLVTICSDTDEMPNARHFHERLIEDARLPADTESFVMQGDFFDKVEKAPEVDLNIFGIARTADPEAMRRLVEITGTSCLFVRDSGRESALA</sequence>
<dbReference type="PANTHER" id="PTHR11827:SF72">
    <property type="entry name" value="GH08340P"/>
    <property type="match status" value="1"/>
</dbReference>
<feature type="transmembrane region" description="Helical" evidence="8">
    <location>
        <begin position="165"/>
        <end position="183"/>
    </location>
</feature>
<keyword evidence="13" id="KW-1185">Reference proteome</keyword>
<evidence type="ECO:0000256" key="2">
    <source>
        <dbReference type="ARBA" id="ARBA00010593"/>
    </source>
</evidence>
<feature type="transmembrane region" description="Helical" evidence="8">
    <location>
        <begin position="195"/>
        <end position="214"/>
    </location>
</feature>
<evidence type="ECO:0000256" key="8">
    <source>
        <dbReference type="SAM" id="Phobius"/>
    </source>
</evidence>
<dbReference type="Pfam" id="PF00324">
    <property type="entry name" value="AA_permease"/>
    <property type="match status" value="1"/>
</dbReference>
<protein>
    <submittedName>
        <fullName evidence="12">Na-K-Cl cotransporter</fullName>
    </submittedName>
</protein>
<name>A0A2H3NX17_9BACT</name>
<feature type="transmembrane region" description="Helical" evidence="8">
    <location>
        <begin position="424"/>
        <end position="457"/>
    </location>
</feature>
<feature type="transmembrane region" description="Helical" evidence="8">
    <location>
        <begin position="234"/>
        <end position="258"/>
    </location>
</feature>
<dbReference type="Gene3D" id="1.20.1740.10">
    <property type="entry name" value="Amino acid/polyamine transporter I"/>
    <property type="match status" value="1"/>
</dbReference>
<comment type="similarity">
    <text evidence="2">Belongs to the SLC12A transporter family.</text>
</comment>
<evidence type="ECO:0000256" key="5">
    <source>
        <dbReference type="ARBA" id="ARBA00022989"/>
    </source>
</evidence>
<feature type="compositionally biased region" description="Low complexity" evidence="7">
    <location>
        <begin position="1"/>
        <end position="39"/>
    </location>
</feature>
<organism evidence="12 13">
    <name type="scientific">Longimonas halophila</name>
    <dbReference type="NCBI Taxonomy" id="1469170"/>
    <lineage>
        <taxon>Bacteria</taxon>
        <taxon>Pseudomonadati</taxon>
        <taxon>Rhodothermota</taxon>
        <taxon>Rhodothermia</taxon>
        <taxon>Rhodothermales</taxon>
        <taxon>Salisaetaceae</taxon>
        <taxon>Longimonas</taxon>
    </lineage>
</organism>
<dbReference type="InterPro" id="IPR048753">
    <property type="entry name" value="CCC_C_1st_subdom"/>
</dbReference>
<comment type="caution">
    <text evidence="12">The sequence shown here is derived from an EMBL/GenBank/DDBJ whole genome shotgun (WGS) entry which is preliminary data.</text>
</comment>
<keyword evidence="3" id="KW-0813">Transport</keyword>
<dbReference type="InterPro" id="IPR048752">
    <property type="entry name" value="CCC_C_2nd_subdom"/>
</dbReference>
<keyword evidence="4 8" id="KW-0812">Transmembrane</keyword>
<evidence type="ECO:0000256" key="3">
    <source>
        <dbReference type="ARBA" id="ARBA00022448"/>
    </source>
</evidence>
<evidence type="ECO:0000256" key="4">
    <source>
        <dbReference type="ARBA" id="ARBA00022692"/>
    </source>
</evidence>
<feature type="transmembrane region" description="Helical" evidence="8">
    <location>
        <begin position="383"/>
        <end position="404"/>
    </location>
</feature>
<reference evidence="12 13" key="1">
    <citation type="submission" date="2017-10" db="EMBL/GenBank/DDBJ databases">
        <title>Draft genome of Longimonas halophila.</title>
        <authorList>
            <person name="Goh K.M."/>
            <person name="Shamsir M.S."/>
            <person name="Lim S.W."/>
        </authorList>
    </citation>
    <scope>NUCLEOTIDE SEQUENCE [LARGE SCALE GENOMIC DNA]</scope>
    <source>
        <strain evidence="12 13">KCTC 42399</strain>
    </source>
</reference>
<dbReference type="GO" id="GO:0015377">
    <property type="term" value="F:chloride:monoatomic cation symporter activity"/>
    <property type="evidence" value="ECO:0007669"/>
    <property type="project" value="InterPro"/>
</dbReference>
<comment type="subcellular location">
    <subcellularLocation>
        <location evidence="1">Membrane</location>
        <topology evidence="1">Multi-pass membrane protein</topology>
    </subcellularLocation>
</comment>